<organism evidence="2 3">
    <name type="scientific">Scyliorhinus torazame</name>
    <name type="common">Cloudy catshark</name>
    <name type="synonym">Catulus torazame</name>
    <dbReference type="NCBI Taxonomy" id="75743"/>
    <lineage>
        <taxon>Eukaryota</taxon>
        <taxon>Metazoa</taxon>
        <taxon>Chordata</taxon>
        <taxon>Craniata</taxon>
        <taxon>Vertebrata</taxon>
        <taxon>Chondrichthyes</taxon>
        <taxon>Elasmobranchii</taxon>
        <taxon>Galeomorphii</taxon>
        <taxon>Galeoidea</taxon>
        <taxon>Carcharhiniformes</taxon>
        <taxon>Scyliorhinidae</taxon>
        <taxon>Scyliorhinus</taxon>
    </lineage>
</organism>
<feature type="compositionally biased region" description="Basic and acidic residues" evidence="1">
    <location>
        <begin position="32"/>
        <end position="42"/>
    </location>
</feature>
<dbReference type="Proteomes" id="UP000288216">
    <property type="component" value="Unassembled WGS sequence"/>
</dbReference>
<keyword evidence="3" id="KW-1185">Reference proteome</keyword>
<feature type="region of interest" description="Disordered" evidence="1">
    <location>
        <begin position="1"/>
        <end position="42"/>
    </location>
</feature>
<evidence type="ECO:0000313" key="3">
    <source>
        <dbReference type="Proteomes" id="UP000288216"/>
    </source>
</evidence>
<sequence length="42" mass="4239">ATTDGTSKQGQVFSSDTASGIKGQTNGALKMSTKDKATYAGQ</sequence>
<evidence type="ECO:0000256" key="1">
    <source>
        <dbReference type="SAM" id="MobiDB-lite"/>
    </source>
</evidence>
<protein>
    <submittedName>
        <fullName evidence="2">Uncharacterized protein</fullName>
    </submittedName>
</protein>
<gene>
    <name evidence="2" type="ORF">scyTo_0023687</name>
</gene>
<evidence type="ECO:0000313" key="2">
    <source>
        <dbReference type="EMBL" id="GCB82826.1"/>
    </source>
</evidence>
<feature type="non-terminal residue" evidence="2">
    <location>
        <position position="1"/>
    </location>
</feature>
<dbReference type="EMBL" id="BFAA01032492">
    <property type="protein sequence ID" value="GCB82826.1"/>
    <property type="molecule type" value="Genomic_DNA"/>
</dbReference>
<comment type="caution">
    <text evidence="2">The sequence shown here is derived from an EMBL/GenBank/DDBJ whole genome shotgun (WGS) entry which is preliminary data.</text>
</comment>
<reference evidence="2 3" key="1">
    <citation type="journal article" date="2018" name="Nat. Ecol. Evol.">
        <title>Shark genomes provide insights into elasmobranch evolution and the origin of vertebrates.</title>
        <authorList>
            <person name="Hara Y"/>
            <person name="Yamaguchi K"/>
            <person name="Onimaru K"/>
            <person name="Kadota M"/>
            <person name="Koyanagi M"/>
            <person name="Keeley SD"/>
            <person name="Tatsumi K"/>
            <person name="Tanaka K"/>
            <person name="Motone F"/>
            <person name="Kageyama Y"/>
            <person name="Nozu R"/>
            <person name="Adachi N"/>
            <person name="Nishimura O"/>
            <person name="Nakagawa R"/>
            <person name="Tanegashima C"/>
            <person name="Kiyatake I"/>
            <person name="Matsumoto R"/>
            <person name="Murakumo K"/>
            <person name="Nishida K"/>
            <person name="Terakita A"/>
            <person name="Kuratani S"/>
            <person name="Sato K"/>
            <person name="Hyodo S Kuraku.S."/>
        </authorList>
    </citation>
    <scope>NUCLEOTIDE SEQUENCE [LARGE SCALE GENOMIC DNA]</scope>
</reference>
<feature type="compositionally biased region" description="Polar residues" evidence="1">
    <location>
        <begin position="1"/>
        <end position="27"/>
    </location>
</feature>
<dbReference type="AlphaFoldDB" id="A0A401QBU8"/>
<accession>A0A401QBU8</accession>
<name>A0A401QBU8_SCYTO</name>
<proteinExistence type="predicted"/>